<proteinExistence type="predicted"/>
<name>A0A1J8PSL2_9AGAM</name>
<comment type="caution">
    <text evidence="1">The sequence shown here is derived from an EMBL/GenBank/DDBJ whole genome shotgun (WGS) entry which is preliminary data.</text>
</comment>
<keyword evidence="2" id="KW-1185">Reference proteome</keyword>
<reference evidence="1 2" key="1">
    <citation type="submission" date="2016-03" db="EMBL/GenBank/DDBJ databases">
        <title>Comparative genomics of the ectomycorrhizal sister species Rhizopogon vinicolor and Rhizopogon vesiculosus (Basidiomycota: Boletales) reveals a divergence of the mating type B locus.</title>
        <authorList>
            <person name="Mujic A.B."/>
            <person name="Kuo A."/>
            <person name="Tritt A."/>
            <person name="Lipzen A."/>
            <person name="Chen C."/>
            <person name="Johnson J."/>
            <person name="Sharma A."/>
            <person name="Barry K."/>
            <person name="Grigoriev I.V."/>
            <person name="Spatafora J.W."/>
        </authorList>
    </citation>
    <scope>NUCLEOTIDE SEQUENCE [LARGE SCALE GENOMIC DNA]</scope>
    <source>
        <strain evidence="1 2">AM-OR11-056</strain>
    </source>
</reference>
<evidence type="ECO:0000313" key="1">
    <source>
        <dbReference type="EMBL" id="OJA12190.1"/>
    </source>
</evidence>
<gene>
    <name evidence="1" type="ORF">AZE42_03925</name>
</gene>
<dbReference type="Proteomes" id="UP000183567">
    <property type="component" value="Unassembled WGS sequence"/>
</dbReference>
<organism evidence="1 2">
    <name type="scientific">Rhizopogon vesiculosus</name>
    <dbReference type="NCBI Taxonomy" id="180088"/>
    <lineage>
        <taxon>Eukaryota</taxon>
        <taxon>Fungi</taxon>
        <taxon>Dikarya</taxon>
        <taxon>Basidiomycota</taxon>
        <taxon>Agaricomycotina</taxon>
        <taxon>Agaricomycetes</taxon>
        <taxon>Agaricomycetidae</taxon>
        <taxon>Boletales</taxon>
        <taxon>Suillineae</taxon>
        <taxon>Rhizopogonaceae</taxon>
        <taxon>Rhizopogon</taxon>
    </lineage>
</organism>
<protein>
    <submittedName>
        <fullName evidence="1">Uncharacterized protein</fullName>
    </submittedName>
</protein>
<evidence type="ECO:0000313" key="2">
    <source>
        <dbReference type="Proteomes" id="UP000183567"/>
    </source>
</evidence>
<accession>A0A1J8PSL2</accession>
<dbReference type="AlphaFoldDB" id="A0A1J8PSL2"/>
<sequence>MFLSDKRHTATMLQVMKTEDDHTHSCFALVGSRKRRRSLIHHRKSMTSIS</sequence>
<dbReference type="EMBL" id="LVVM01004788">
    <property type="protein sequence ID" value="OJA12190.1"/>
    <property type="molecule type" value="Genomic_DNA"/>
</dbReference>